<accession>A0A2I0HH46</accession>
<organism evidence="2 3">
    <name type="scientific">Punica granatum</name>
    <name type="common">Pomegranate</name>
    <dbReference type="NCBI Taxonomy" id="22663"/>
    <lineage>
        <taxon>Eukaryota</taxon>
        <taxon>Viridiplantae</taxon>
        <taxon>Streptophyta</taxon>
        <taxon>Embryophyta</taxon>
        <taxon>Tracheophyta</taxon>
        <taxon>Spermatophyta</taxon>
        <taxon>Magnoliopsida</taxon>
        <taxon>eudicotyledons</taxon>
        <taxon>Gunneridae</taxon>
        <taxon>Pentapetalae</taxon>
        <taxon>rosids</taxon>
        <taxon>malvids</taxon>
        <taxon>Myrtales</taxon>
        <taxon>Lythraceae</taxon>
        <taxon>Punica</taxon>
    </lineage>
</organism>
<keyword evidence="1" id="KW-0812">Transmembrane</keyword>
<evidence type="ECO:0000313" key="3">
    <source>
        <dbReference type="Proteomes" id="UP000233551"/>
    </source>
</evidence>
<evidence type="ECO:0000256" key="1">
    <source>
        <dbReference type="SAM" id="Phobius"/>
    </source>
</evidence>
<keyword evidence="1" id="KW-1133">Transmembrane helix</keyword>
<feature type="transmembrane region" description="Helical" evidence="1">
    <location>
        <begin position="12"/>
        <end position="34"/>
    </location>
</feature>
<keyword evidence="3" id="KW-1185">Reference proteome</keyword>
<comment type="caution">
    <text evidence="2">The sequence shown here is derived from an EMBL/GenBank/DDBJ whole genome shotgun (WGS) entry which is preliminary data.</text>
</comment>
<dbReference type="AlphaFoldDB" id="A0A2I0HH46"/>
<dbReference type="EMBL" id="PGOL01018857">
    <property type="protein sequence ID" value="PKI30943.1"/>
    <property type="molecule type" value="Genomic_DNA"/>
</dbReference>
<name>A0A2I0HH46_PUNGR</name>
<keyword evidence="1" id="KW-0472">Membrane</keyword>
<sequence length="40" mass="4338">MEDNSLTMTRALLENLMVLLRASLILGAAGLVTFSNSSRQ</sequence>
<feature type="non-terminal residue" evidence="2">
    <location>
        <position position="40"/>
    </location>
</feature>
<protein>
    <submittedName>
        <fullName evidence="2">Uncharacterized protein</fullName>
    </submittedName>
</protein>
<evidence type="ECO:0000313" key="2">
    <source>
        <dbReference type="EMBL" id="PKI30943.1"/>
    </source>
</evidence>
<reference evidence="2 3" key="1">
    <citation type="submission" date="2017-11" db="EMBL/GenBank/DDBJ databases">
        <title>De-novo sequencing of pomegranate (Punica granatum L.) genome.</title>
        <authorList>
            <person name="Akparov Z."/>
            <person name="Amiraslanov A."/>
            <person name="Hajiyeva S."/>
            <person name="Abbasov M."/>
            <person name="Kaur K."/>
            <person name="Hamwieh A."/>
            <person name="Solovyev V."/>
            <person name="Salamov A."/>
            <person name="Braich B."/>
            <person name="Kosarev P."/>
            <person name="Mahmoud A."/>
            <person name="Hajiyev E."/>
            <person name="Babayeva S."/>
            <person name="Izzatullayeva V."/>
            <person name="Mammadov A."/>
            <person name="Mammadov A."/>
            <person name="Sharifova S."/>
            <person name="Ojaghi J."/>
            <person name="Eynullazada K."/>
            <person name="Bayramov B."/>
            <person name="Abdulazimova A."/>
            <person name="Shahmuradov I."/>
        </authorList>
    </citation>
    <scope>NUCLEOTIDE SEQUENCE [LARGE SCALE GENOMIC DNA]</scope>
    <source>
        <strain evidence="3">cv. AG2017</strain>
        <tissue evidence="2">Leaf</tissue>
    </source>
</reference>
<proteinExistence type="predicted"/>
<dbReference type="Proteomes" id="UP000233551">
    <property type="component" value="Unassembled WGS sequence"/>
</dbReference>
<gene>
    <name evidence="2" type="ORF">CRG98_048666</name>
</gene>